<dbReference type="KEGG" id="ela:UCREL1_6414"/>
<dbReference type="OrthoDB" id="195446at2759"/>
<proteinExistence type="predicted"/>
<evidence type="ECO:0000313" key="2">
    <source>
        <dbReference type="Proteomes" id="UP000012174"/>
    </source>
</evidence>
<evidence type="ECO:0000313" key="1">
    <source>
        <dbReference type="EMBL" id="EMR66617.1"/>
    </source>
</evidence>
<dbReference type="EMBL" id="KB706612">
    <property type="protein sequence ID" value="EMR66617.1"/>
    <property type="molecule type" value="Genomic_DNA"/>
</dbReference>
<protein>
    <submittedName>
        <fullName evidence="1">Putative ankyrin repeat domain containing protein</fullName>
    </submittedName>
</protein>
<name>M7SQZ3_EUTLA</name>
<sequence>MQVEAGLVELVTELQLDSTGLKKFRRKLLWPIFKADFKDMLDRIQRLNTLVGLALDDNLTELTSAVKSDTTAIKKDTALIKGMKDEMGEIASHTEAAVDSARQQAQERRHQKVVSFIASHDFGSKLSDILSNRQSGTGDWIKKSRLCEPY</sequence>
<organism evidence="1 2">
    <name type="scientific">Eutypa lata (strain UCR-EL1)</name>
    <name type="common">Grapevine dieback disease fungus</name>
    <name type="synonym">Eutypa armeniacae</name>
    <dbReference type="NCBI Taxonomy" id="1287681"/>
    <lineage>
        <taxon>Eukaryota</taxon>
        <taxon>Fungi</taxon>
        <taxon>Dikarya</taxon>
        <taxon>Ascomycota</taxon>
        <taxon>Pezizomycotina</taxon>
        <taxon>Sordariomycetes</taxon>
        <taxon>Xylariomycetidae</taxon>
        <taxon>Xylariales</taxon>
        <taxon>Diatrypaceae</taxon>
        <taxon>Eutypa</taxon>
    </lineage>
</organism>
<dbReference type="Proteomes" id="UP000012174">
    <property type="component" value="Unassembled WGS sequence"/>
</dbReference>
<dbReference type="AlphaFoldDB" id="M7SQZ3"/>
<accession>M7SQZ3</accession>
<keyword evidence="2" id="KW-1185">Reference proteome</keyword>
<dbReference type="HOGENOM" id="CLU_1740520_0_0_1"/>
<reference evidence="2" key="1">
    <citation type="journal article" date="2013" name="Genome Announc.">
        <title>Draft genome sequence of the grapevine dieback fungus Eutypa lata UCR-EL1.</title>
        <authorList>
            <person name="Blanco-Ulate B."/>
            <person name="Rolshausen P.E."/>
            <person name="Cantu D."/>
        </authorList>
    </citation>
    <scope>NUCLEOTIDE SEQUENCE [LARGE SCALE GENOMIC DNA]</scope>
    <source>
        <strain evidence="2">UCR-EL1</strain>
    </source>
</reference>
<gene>
    <name evidence="1" type="ORF">UCREL1_6414</name>
</gene>